<dbReference type="EMBL" id="CAQJ01000015">
    <property type="protein sequence ID" value="CCQ89580.1"/>
    <property type="molecule type" value="Genomic_DNA"/>
</dbReference>
<evidence type="ECO:0000313" key="2">
    <source>
        <dbReference type="EMBL" id="CCQ89580.1"/>
    </source>
</evidence>
<keyword evidence="3" id="KW-1185">Reference proteome</keyword>
<dbReference type="Proteomes" id="UP000011704">
    <property type="component" value="Unassembled WGS sequence"/>
</dbReference>
<dbReference type="AlphaFoldDB" id="M1Z8Z9"/>
<proteinExistence type="predicted"/>
<organism evidence="2 3">
    <name type="scientific">Nitrospina gracilis (strain 3/211)</name>
    <dbReference type="NCBI Taxonomy" id="1266370"/>
    <lineage>
        <taxon>Bacteria</taxon>
        <taxon>Pseudomonadati</taxon>
        <taxon>Nitrospinota/Tectimicrobiota group</taxon>
        <taxon>Nitrospinota</taxon>
        <taxon>Nitrospinia</taxon>
        <taxon>Nitrospinales</taxon>
        <taxon>Nitrospinaceae</taxon>
        <taxon>Nitrospina</taxon>
    </lineage>
</organism>
<gene>
    <name evidence="2" type="ORF">NITGR_130046</name>
</gene>
<dbReference type="STRING" id="1266370.NITGR_130046"/>
<evidence type="ECO:0000256" key="1">
    <source>
        <dbReference type="SAM" id="MobiDB-lite"/>
    </source>
</evidence>
<dbReference type="HOGENOM" id="CLU_2863220_0_0_0"/>
<protein>
    <submittedName>
        <fullName evidence="2">Uncharacterized protein</fullName>
    </submittedName>
</protein>
<dbReference type="InParanoid" id="M1Z8Z9"/>
<evidence type="ECO:0000313" key="3">
    <source>
        <dbReference type="Proteomes" id="UP000011704"/>
    </source>
</evidence>
<accession>M1Z8Z9</accession>
<name>M1Z8Z9_NITG3</name>
<sequence length="64" mass="7345">MWKLLYNGFFVSAVMEMPFAGSTDPPIHEFEDVHFKHTQLSRPGASQKMRAGEEYRRKPGGAFQ</sequence>
<feature type="region of interest" description="Disordered" evidence="1">
    <location>
        <begin position="39"/>
        <end position="64"/>
    </location>
</feature>
<reference evidence="2 3" key="1">
    <citation type="journal article" date="2013" name="Front. Microbiol.">
        <title>The genome of Nitrospina gracilis illuminates the metabolism and evolution of the major marine nitrite oxidizer.</title>
        <authorList>
            <person name="Luecker S."/>
            <person name="Nowka B."/>
            <person name="Rattei T."/>
            <person name="Spieck E."/>
            <person name="and Daims H."/>
        </authorList>
    </citation>
    <scope>NUCLEOTIDE SEQUENCE [LARGE SCALE GENOMIC DNA]</scope>
    <source>
        <strain evidence="2 3">3/211</strain>
    </source>
</reference>
<comment type="caution">
    <text evidence="2">The sequence shown here is derived from an EMBL/GenBank/DDBJ whole genome shotgun (WGS) entry which is preliminary data.</text>
</comment>